<protein>
    <submittedName>
        <fullName evidence="1">Uncharacterized protein</fullName>
    </submittedName>
</protein>
<reference evidence="1 2" key="1">
    <citation type="submission" date="2018-08" db="EMBL/GenBank/DDBJ databases">
        <title>A genome reference for cultivated species of the human gut microbiota.</title>
        <authorList>
            <person name="Zou Y."/>
            <person name="Xue W."/>
            <person name="Luo G."/>
        </authorList>
    </citation>
    <scope>NUCLEOTIDE SEQUENCE [LARGE SCALE GENOMIC DNA]</scope>
    <source>
        <strain evidence="1 2">TF05-11AC</strain>
    </source>
</reference>
<comment type="caution">
    <text evidence="1">The sequence shown here is derived from an EMBL/GenBank/DDBJ whole genome shotgun (WGS) entry which is preliminary data.</text>
</comment>
<sequence length="56" mass="6727">MGIIDDHDAKFIRRMVSYAKRLQNREFYKQMDDLVSVGLRRYQDKFSINQENSSIV</sequence>
<gene>
    <name evidence="1" type="ORF">DXC39_32645</name>
</gene>
<accession>A0A3E4TLW8</accession>
<dbReference type="Proteomes" id="UP000261257">
    <property type="component" value="Unassembled WGS sequence"/>
</dbReference>
<dbReference type="AlphaFoldDB" id="A0A3E4TLW8"/>
<organism evidence="1 2">
    <name type="scientific">Hungatella hathewayi</name>
    <dbReference type="NCBI Taxonomy" id="154046"/>
    <lineage>
        <taxon>Bacteria</taxon>
        <taxon>Bacillati</taxon>
        <taxon>Bacillota</taxon>
        <taxon>Clostridia</taxon>
        <taxon>Lachnospirales</taxon>
        <taxon>Lachnospiraceae</taxon>
        <taxon>Hungatella</taxon>
    </lineage>
</organism>
<evidence type="ECO:0000313" key="1">
    <source>
        <dbReference type="EMBL" id="RGL92080.1"/>
    </source>
</evidence>
<proteinExistence type="predicted"/>
<dbReference type="EMBL" id="QSSQ01000073">
    <property type="protein sequence ID" value="RGL92080.1"/>
    <property type="molecule type" value="Genomic_DNA"/>
</dbReference>
<evidence type="ECO:0000313" key="2">
    <source>
        <dbReference type="Proteomes" id="UP000261257"/>
    </source>
</evidence>
<name>A0A3E4TLW8_9FIRM</name>